<keyword evidence="2" id="KW-0812">Transmembrane</keyword>
<dbReference type="AlphaFoldDB" id="A0A7N0TC29"/>
<dbReference type="Gramene" id="Kaladp0032s0042.1.v1.1">
    <property type="protein sequence ID" value="Kaladp0032s0042.1.v1.1.CDS.1"/>
    <property type="gene ID" value="Kaladp0032s0042.v1.1"/>
</dbReference>
<reference evidence="3" key="1">
    <citation type="submission" date="2021-01" db="UniProtKB">
        <authorList>
            <consortium name="EnsemblPlants"/>
        </authorList>
    </citation>
    <scope>IDENTIFICATION</scope>
</reference>
<keyword evidence="2" id="KW-1133">Transmembrane helix</keyword>
<dbReference type="Pfam" id="PF05758">
    <property type="entry name" value="Ycf1"/>
    <property type="match status" value="1"/>
</dbReference>
<organism evidence="3 4">
    <name type="scientific">Kalanchoe fedtschenkoi</name>
    <name type="common">Lavender scallops</name>
    <name type="synonym">South American air plant</name>
    <dbReference type="NCBI Taxonomy" id="63787"/>
    <lineage>
        <taxon>Eukaryota</taxon>
        <taxon>Viridiplantae</taxon>
        <taxon>Streptophyta</taxon>
        <taxon>Embryophyta</taxon>
        <taxon>Tracheophyta</taxon>
        <taxon>Spermatophyta</taxon>
        <taxon>Magnoliopsida</taxon>
        <taxon>eudicotyledons</taxon>
        <taxon>Gunneridae</taxon>
        <taxon>Pentapetalae</taxon>
        <taxon>Saxifragales</taxon>
        <taxon>Crassulaceae</taxon>
        <taxon>Kalanchoe</taxon>
    </lineage>
</organism>
<sequence>MMILTSFLLGNLVALCMKIINSVVVIGFYYGFLATFSIGPSYLFFLRAQVMEEGTEKKVSATTGFITRQLMMFISIYYAPLHLALGRPHTITVLALPHLLFHLFRNN</sequence>
<evidence type="ECO:0000256" key="1">
    <source>
        <dbReference type="ARBA" id="ARBA00004141"/>
    </source>
</evidence>
<keyword evidence="4" id="KW-1185">Reference proteome</keyword>
<accession>A0A7N0TC29</accession>
<evidence type="ECO:0000313" key="3">
    <source>
        <dbReference type="EnsemblPlants" id="Kaladp0032s0042.1.v1.1.CDS.1"/>
    </source>
</evidence>
<dbReference type="GO" id="GO:0016020">
    <property type="term" value="C:membrane"/>
    <property type="evidence" value="ECO:0007669"/>
    <property type="project" value="UniProtKB-SubCell"/>
</dbReference>
<protein>
    <recommendedName>
        <fullName evidence="5">Translocon at the inner envelope membrane of chloroplasts 214</fullName>
    </recommendedName>
</protein>
<dbReference type="Proteomes" id="UP000594263">
    <property type="component" value="Unplaced"/>
</dbReference>
<name>A0A7N0TC29_KALFE</name>
<comment type="subcellular location">
    <subcellularLocation>
        <location evidence="1">Membrane</location>
        <topology evidence="1">Multi-pass membrane protein</topology>
    </subcellularLocation>
</comment>
<dbReference type="InterPro" id="IPR008896">
    <property type="entry name" value="TIC214"/>
</dbReference>
<feature type="transmembrane region" description="Helical" evidence="2">
    <location>
        <begin position="59"/>
        <end position="79"/>
    </location>
</feature>
<dbReference type="EnsemblPlants" id="Kaladp0032s0042.1.v1.1">
    <property type="protein sequence ID" value="Kaladp0032s0042.1.v1.1.CDS.1"/>
    <property type="gene ID" value="Kaladp0032s0042.v1.1"/>
</dbReference>
<proteinExistence type="predicted"/>
<evidence type="ECO:0000313" key="4">
    <source>
        <dbReference type="Proteomes" id="UP000594263"/>
    </source>
</evidence>
<dbReference type="OMA" id="HIECISY"/>
<keyword evidence="2" id="KW-0472">Membrane</keyword>
<evidence type="ECO:0008006" key="5">
    <source>
        <dbReference type="Google" id="ProtNLM"/>
    </source>
</evidence>
<feature type="transmembrane region" description="Helical" evidence="2">
    <location>
        <begin position="28"/>
        <end position="47"/>
    </location>
</feature>
<evidence type="ECO:0000256" key="2">
    <source>
        <dbReference type="SAM" id="Phobius"/>
    </source>
</evidence>